<dbReference type="GO" id="GO:0016787">
    <property type="term" value="F:hydrolase activity"/>
    <property type="evidence" value="ECO:0007669"/>
    <property type="project" value="UniProtKB-KW"/>
</dbReference>
<evidence type="ECO:0000256" key="4">
    <source>
        <dbReference type="ARBA" id="ARBA00023180"/>
    </source>
</evidence>
<feature type="chain" id="PRO_5016993165" description="Integrin-like protein" evidence="6">
    <location>
        <begin position="32"/>
        <end position="452"/>
    </location>
</feature>
<dbReference type="RefSeq" id="WP_128510790.1">
    <property type="nucleotide sequence ID" value="NZ_QUAC01000248.1"/>
</dbReference>
<evidence type="ECO:0000256" key="2">
    <source>
        <dbReference type="ARBA" id="ARBA00022737"/>
    </source>
</evidence>
<dbReference type="InterPro" id="IPR028994">
    <property type="entry name" value="Integrin_alpha_N"/>
</dbReference>
<dbReference type="Pfam" id="PF01839">
    <property type="entry name" value="FG-GAP"/>
    <property type="match status" value="4"/>
</dbReference>
<accession>A0A371PVA8</accession>
<evidence type="ECO:0000256" key="3">
    <source>
        <dbReference type="ARBA" id="ARBA00022801"/>
    </source>
</evidence>
<protein>
    <recommendedName>
        <fullName evidence="9">Integrin-like protein</fullName>
    </recommendedName>
</protein>
<proteinExistence type="predicted"/>
<dbReference type="InterPro" id="IPR000413">
    <property type="entry name" value="Integrin_alpha"/>
</dbReference>
<comment type="caution">
    <text evidence="7">The sequence shown here is derived from an EMBL/GenBank/DDBJ whole genome shotgun (WGS) entry which is preliminary data.</text>
</comment>
<dbReference type="GO" id="GO:0008305">
    <property type="term" value="C:integrin complex"/>
    <property type="evidence" value="ECO:0007669"/>
    <property type="project" value="InterPro"/>
</dbReference>
<dbReference type="Proteomes" id="UP000262477">
    <property type="component" value="Unassembled WGS sequence"/>
</dbReference>
<keyword evidence="1 6" id="KW-0732">Signal</keyword>
<sequence>MRQNLRLALATTTVASLTCGLLCLPVGAATAAPPAASADDFNGDGYRDYASASRSTDGGAVHVVFGTAHGPGTASQTIDQDSPGVPGADEPDDIFGEMRAAGDFNRDGYGDLAVSARGEDVNGREDQGAVTILWGSKKGLSGGTSLPGKATPQPYGYFGDDLAAGDFNGDGRPELAVINAGETYVYQGTFSRTGISGPVAHPDRSNHRAAHLIAGQVTKDRATDLVILGVAAFPESRTEANAWFLKGGANFTSGTALSVNSHDSHVGDGLIADFDKDGYGDIAIGNPDDAKRRGAVTVWRGGAQGPTTATRITQATAGIAGTPEPEDSFGASISAGDINHDGYADLAIGAYGEKLGDKEYAGAVHVLRGRAGGLSGSGSQFFTRSSPGVPGSPDTDDSFGATVRLRDTDGDGFADLFVAGTGGSLRLPGSASGLTTTGVTSVDADLVDGFLQ</sequence>
<evidence type="ECO:0000256" key="1">
    <source>
        <dbReference type="ARBA" id="ARBA00022729"/>
    </source>
</evidence>
<dbReference type="EMBL" id="QUAC01000248">
    <property type="protein sequence ID" value="REK86416.1"/>
    <property type="molecule type" value="Genomic_DNA"/>
</dbReference>
<feature type="region of interest" description="Disordered" evidence="5">
    <location>
        <begin position="70"/>
        <end position="95"/>
    </location>
</feature>
<dbReference type="PANTHER" id="PTHR23221">
    <property type="entry name" value="GLYCOSYLPHOSPHATIDYLINOSITOL PHOSPHOLIPASE D"/>
    <property type="match status" value="1"/>
</dbReference>
<keyword evidence="8" id="KW-1185">Reference proteome</keyword>
<dbReference type="Gene3D" id="2.130.10.130">
    <property type="entry name" value="Integrin alpha, N-terminal"/>
    <property type="match status" value="4"/>
</dbReference>
<evidence type="ECO:0000256" key="5">
    <source>
        <dbReference type="SAM" id="MobiDB-lite"/>
    </source>
</evidence>
<reference evidence="7 8" key="1">
    <citation type="submission" date="2018-08" db="EMBL/GenBank/DDBJ databases">
        <title>Streptomyces NEAU-D10 sp. nov., a novel Actinomycete isolated from soil.</title>
        <authorList>
            <person name="Jin L."/>
        </authorList>
    </citation>
    <scope>NUCLEOTIDE SEQUENCE [LARGE SCALE GENOMIC DNA]</scope>
    <source>
        <strain evidence="7 8">NEAU-D10</strain>
    </source>
</reference>
<keyword evidence="4" id="KW-0325">Glycoprotein</keyword>
<dbReference type="PROSITE" id="PS51470">
    <property type="entry name" value="FG_GAP"/>
    <property type="match status" value="1"/>
</dbReference>
<gene>
    <name evidence="7" type="ORF">DY245_32725</name>
</gene>
<organism evidence="7 8">
    <name type="scientific">Streptomyces inhibens</name>
    <dbReference type="NCBI Taxonomy" id="2293571"/>
    <lineage>
        <taxon>Bacteria</taxon>
        <taxon>Bacillati</taxon>
        <taxon>Actinomycetota</taxon>
        <taxon>Actinomycetes</taxon>
        <taxon>Kitasatosporales</taxon>
        <taxon>Streptomycetaceae</taxon>
        <taxon>Streptomyces</taxon>
    </lineage>
</organism>
<feature type="signal peptide" evidence="6">
    <location>
        <begin position="1"/>
        <end position="31"/>
    </location>
</feature>
<keyword evidence="3" id="KW-0378">Hydrolase</keyword>
<dbReference type="SUPFAM" id="SSF69318">
    <property type="entry name" value="Integrin alpha N-terminal domain"/>
    <property type="match status" value="1"/>
</dbReference>
<dbReference type="PRINTS" id="PR01185">
    <property type="entry name" value="INTEGRINA"/>
</dbReference>
<dbReference type="SMART" id="SM00191">
    <property type="entry name" value="Int_alpha"/>
    <property type="match status" value="6"/>
</dbReference>
<keyword evidence="2" id="KW-0677">Repeat</keyword>
<name>A0A371PVA8_STRIH</name>
<dbReference type="InterPro" id="IPR013519">
    <property type="entry name" value="Int_alpha_beta-p"/>
</dbReference>
<evidence type="ECO:0000313" key="7">
    <source>
        <dbReference type="EMBL" id="REK86416.1"/>
    </source>
</evidence>
<dbReference type="GO" id="GO:0007155">
    <property type="term" value="P:cell adhesion"/>
    <property type="evidence" value="ECO:0007669"/>
    <property type="project" value="InterPro"/>
</dbReference>
<dbReference type="InterPro" id="IPR013517">
    <property type="entry name" value="FG-GAP"/>
</dbReference>
<dbReference type="AlphaFoldDB" id="A0A371PVA8"/>
<evidence type="ECO:0000256" key="6">
    <source>
        <dbReference type="SAM" id="SignalP"/>
    </source>
</evidence>
<dbReference type="OrthoDB" id="9815928at2"/>
<evidence type="ECO:0008006" key="9">
    <source>
        <dbReference type="Google" id="ProtNLM"/>
    </source>
</evidence>
<dbReference type="PANTHER" id="PTHR23221:SF7">
    <property type="entry name" value="PHOSPHATIDYLINOSITOL-GLYCAN-SPECIFIC PHOSPHOLIPASE D"/>
    <property type="match status" value="1"/>
</dbReference>
<evidence type="ECO:0000313" key="8">
    <source>
        <dbReference type="Proteomes" id="UP000262477"/>
    </source>
</evidence>